<dbReference type="InterPro" id="IPR024711">
    <property type="entry name" value="Catalase_clade1/3"/>
</dbReference>
<evidence type="ECO:0000313" key="12">
    <source>
        <dbReference type="Proteomes" id="UP000235786"/>
    </source>
</evidence>
<protein>
    <submittedName>
        <fullName evidence="11">Putative catalase</fullName>
    </submittedName>
</protein>
<keyword evidence="3" id="KW-0575">Peroxidase</keyword>
<name>A0A2J6RP14_HYAVF</name>
<feature type="domain" description="Catalase core" evidence="10">
    <location>
        <begin position="1"/>
        <end position="382"/>
    </location>
</feature>
<dbReference type="InterPro" id="IPR011614">
    <property type="entry name" value="Catalase_core"/>
</dbReference>
<evidence type="ECO:0000256" key="1">
    <source>
        <dbReference type="ARBA" id="ARBA00004913"/>
    </source>
</evidence>
<dbReference type="InterPro" id="IPR020835">
    <property type="entry name" value="Catalase_sf"/>
</dbReference>
<dbReference type="GO" id="GO:0004096">
    <property type="term" value="F:catalase activity"/>
    <property type="evidence" value="ECO:0007669"/>
    <property type="project" value="InterPro"/>
</dbReference>
<dbReference type="OrthoDB" id="6880011at2759"/>
<dbReference type="PANTHER" id="PTHR11465:SF9">
    <property type="entry name" value="CATALASE"/>
    <property type="match status" value="1"/>
</dbReference>
<dbReference type="PIRSF" id="PIRSF038928">
    <property type="entry name" value="Catalase_clade1-3"/>
    <property type="match status" value="1"/>
</dbReference>
<keyword evidence="5 9" id="KW-0349">Heme</keyword>
<feature type="binding site" description="axial binding residue" evidence="9">
    <location>
        <position position="329"/>
    </location>
    <ligand>
        <name>heme</name>
        <dbReference type="ChEBI" id="CHEBI:30413"/>
    </ligand>
    <ligandPart>
        <name>Fe</name>
        <dbReference type="ChEBI" id="CHEBI:18248"/>
    </ligandPart>
</feature>
<proteinExistence type="inferred from homology"/>
<evidence type="ECO:0000256" key="9">
    <source>
        <dbReference type="PIRSR" id="PIRSR038928-2"/>
    </source>
</evidence>
<dbReference type="STRING" id="1149755.A0A2J6RP14"/>
<dbReference type="PROSITE" id="PS51402">
    <property type="entry name" value="CATALASE_3"/>
    <property type="match status" value="1"/>
</dbReference>
<dbReference type="GO" id="GO:0005739">
    <property type="term" value="C:mitochondrion"/>
    <property type="evidence" value="ECO:0007669"/>
    <property type="project" value="TreeGrafter"/>
</dbReference>
<dbReference type="GO" id="GO:0042542">
    <property type="term" value="P:response to hydrogen peroxide"/>
    <property type="evidence" value="ECO:0007669"/>
    <property type="project" value="TreeGrafter"/>
</dbReference>
<evidence type="ECO:0000256" key="3">
    <source>
        <dbReference type="ARBA" id="ARBA00022559"/>
    </source>
</evidence>
<evidence type="ECO:0000259" key="10">
    <source>
        <dbReference type="SMART" id="SM01060"/>
    </source>
</evidence>
<dbReference type="PROSITE" id="PS00437">
    <property type="entry name" value="CATALASE_1"/>
    <property type="match status" value="1"/>
</dbReference>
<comment type="pathway">
    <text evidence="1">Alkaloid biosynthesis.</text>
</comment>
<dbReference type="GO" id="GO:0005777">
    <property type="term" value="C:peroxisome"/>
    <property type="evidence" value="ECO:0007669"/>
    <property type="project" value="TreeGrafter"/>
</dbReference>
<dbReference type="GO" id="GO:0042744">
    <property type="term" value="P:hydrogen peroxide catabolic process"/>
    <property type="evidence" value="ECO:0007669"/>
    <property type="project" value="TreeGrafter"/>
</dbReference>
<dbReference type="PRINTS" id="PR00067">
    <property type="entry name" value="CATALASE"/>
</dbReference>
<organism evidence="11 12">
    <name type="scientific">Hyaloscypha variabilis (strain UAMH 11265 / GT02V1 / F)</name>
    <name type="common">Meliniomyces variabilis</name>
    <dbReference type="NCBI Taxonomy" id="1149755"/>
    <lineage>
        <taxon>Eukaryota</taxon>
        <taxon>Fungi</taxon>
        <taxon>Dikarya</taxon>
        <taxon>Ascomycota</taxon>
        <taxon>Pezizomycotina</taxon>
        <taxon>Leotiomycetes</taxon>
        <taxon>Helotiales</taxon>
        <taxon>Hyaloscyphaceae</taxon>
        <taxon>Hyaloscypha</taxon>
        <taxon>Hyaloscypha variabilis</taxon>
    </lineage>
</organism>
<dbReference type="GO" id="GO:0009820">
    <property type="term" value="P:alkaloid metabolic process"/>
    <property type="evidence" value="ECO:0007669"/>
    <property type="project" value="UniProtKB-KW"/>
</dbReference>
<keyword evidence="4" id="KW-0017">Alkaloid metabolism</keyword>
<dbReference type="SMART" id="SM01060">
    <property type="entry name" value="Catalase"/>
    <property type="match status" value="1"/>
</dbReference>
<accession>A0A2J6RP14</accession>
<evidence type="ECO:0000313" key="11">
    <source>
        <dbReference type="EMBL" id="PMD40254.1"/>
    </source>
</evidence>
<dbReference type="Pfam" id="PF00199">
    <property type="entry name" value="Catalase"/>
    <property type="match status" value="1"/>
</dbReference>
<evidence type="ECO:0000256" key="2">
    <source>
        <dbReference type="ARBA" id="ARBA00005329"/>
    </source>
</evidence>
<evidence type="ECO:0000256" key="4">
    <source>
        <dbReference type="ARBA" id="ARBA00022589"/>
    </source>
</evidence>
<keyword evidence="8 9" id="KW-0408">Iron</keyword>
<evidence type="ECO:0000256" key="6">
    <source>
        <dbReference type="ARBA" id="ARBA00022723"/>
    </source>
</evidence>
<dbReference type="AlphaFoldDB" id="A0A2J6RP14"/>
<dbReference type="PANTHER" id="PTHR11465">
    <property type="entry name" value="CATALASE"/>
    <property type="match status" value="1"/>
</dbReference>
<dbReference type="EMBL" id="KZ613945">
    <property type="protein sequence ID" value="PMD40254.1"/>
    <property type="molecule type" value="Genomic_DNA"/>
</dbReference>
<evidence type="ECO:0000256" key="8">
    <source>
        <dbReference type="ARBA" id="ARBA00023004"/>
    </source>
</evidence>
<keyword evidence="12" id="KW-1185">Reference proteome</keyword>
<dbReference type="GO" id="GO:0020037">
    <property type="term" value="F:heme binding"/>
    <property type="evidence" value="ECO:0007669"/>
    <property type="project" value="InterPro"/>
</dbReference>
<dbReference type="Proteomes" id="UP000235786">
    <property type="component" value="Unassembled WGS sequence"/>
</dbReference>
<evidence type="ECO:0000256" key="5">
    <source>
        <dbReference type="ARBA" id="ARBA00022617"/>
    </source>
</evidence>
<comment type="cofactor">
    <cofactor evidence="9">
        <name>heme</name>
        <dbReference type="ChEBI" id="CHEBI:30413"/>
    </cofactor>
</comment>
<dbReference type="InterPro" id="IPR002226">
    <property type="entry name" value="Catalase_haem_BS"/>
</dbReference>
<dbReference type="InterPro" id="IPR018028">
    <property type="entry name" value="Catalase"/>
</dbReference>
<dbReference type="SUPFAM" id="SSF56634">
    <property type="entry name" value="Heme-dependent catalase-like"/>
    <property type="match status" value="1"/>
</dbReference>
<keyword evidence="6 9" id="KW-0479">Metal-binding</keyword>
<sequence length="478" mass="52706">MNPQASLRVGNQLRSTLLLQDINMIEALSHLTHERIPERVVHAKGAGAYGEFEVTHDITSFTSAAFLNTVGKKTRLFTRFSTVAGEKGSADSVRDGRGFAFKFYTEEGNLDWLFFNLPAFFIRDPVKLPDLVHAQKRNPQTNLKDASSPFHSFFNSNTEGFNSLMTLFSDAATPVSYRYTNIFGINTYKFTKEASQDGSFHYVKIHLKTNQGVANLTLAEAIKLSGEDPDSATRDLFDSIANGTFPSWTVYAQIIDPEAAQNYTTNIFDATKTISETDFPLIPFGKITLNENPVNFFAEVEQSAFSPTNIVPGWSVSPDPILQARLFAYGDTQRYRLGVNFNQLPVNRANYYYNPSRRDGANNIMNYGAIPNYIPSSFGPKIVPAPQYLQLASHEEWAGTVTEFQSVVTAADFVQPRAAWQALGLVPGQQENFVGNVAASLSGAVSQVRQQTYAIFSQIDGGLGGLIQSATEALVSAM</sequence>
<gene>
    <name evidence="11" type="ORF">L207DRAFT_487940</name>
</gene>
<reference evidence="11 12" key="1">
    <citation type="submission" date="2016-04" db="EMBL/GenBank/DDBJ databases">
        <title>A degradative enzymes factory behind the ericoid mycorrhizal symbiosis.</title>
        <authorList>
            <consortium name="DOE Joint Genome Institute"/>
            <person name="Martino E."/>
            <person name="Morin E."/>
            <person name="Grelet G."/>
            <person name="Kuo A."/>
            <person name="Kohler A."/>
            <person name="Daghino S."/>
            <person name="Barry K."/>
            <person name="Choi C."/>
            <person name="Cichocki N."/>
            <person name="Clum A."/>
            <person name="Copeland A."/>
            <person name="Hainaut M."/>
            <person name="Haridas S."/>
            <person name="Labutti K."/>
            <person name="Lindquist E."/>
            <person name="Lipzen A."/>
            <person name="Khouja H.-R."/>
            <person name="Murat C."/>
            <person name="Ohm R."/>
            <person name="Olson A."/>
            <person name="Spatafora J."/>
            <person name="Veneault-Fourrey C."/>
            <person name="Henrissat B."/>
            <person name="Grigoriev I."/>
            <person name="Martin F."/>
            <person name="Perotto S."/>
        </authorList>
    </citation>
    <scope>NUCLEOTIDE SEQUENCE [LARGE SCALE GENOMIC DNA]</scope>
    <source>
        <strain evidence="11 12">F</strain>
    </source>
</reference>
<dbReference type="Gene3D" id="2.40.180.10">
    <property type="entry name" value="Catalase core domain"/>
    <property type="match status" value="1"/>
</dbReference>
<comment type="similarity">
    <text evidence="2">Belongs to the catalase family.</text>
</comment>
<evidence type="ECO:0000256" key="7">
    <source>
        <dbReference type="ARBA" id="ARBA00023002"/>
    </source>
</evidence>
<dbReference type="GO" id="GO:0046872">
    <property type="term" value="F:metal ion binding"/>
    <property type="evidence" value="ECO:0007669"/>
    <property type="project" value="UniProtKB-KW"/>
</dbReference>
<keyword evidence="7" id="KW-0560">Oxidoreductase</keyword>